<name>A0A9W6MY64_9HYPH</name>
<dbReference type="Gene3D" id="3.40.50.300">
    <property type="entry name" value="P-loop containing nucleotide triphosphate hydrolases"/>
    <property type="match status" value="1"/>
</dbReference>
<evidence type="ECO:0000313" key="2">
    <source>
        <dbReference type="Proteomes" id="UP001143370"/>
    </source>
</evidence>
<dbReference type="SUPFAM" id="SSF52540">
    <property type="entry name" value="P-loop containing nucleoside triphosphate hydrolases"/>
    <property type="match status" value="1"/>
</dbReference>
<organism evidence="1 2">
    <name type="scientific">Ancylobacter dichloromethanicus</name>
    <dbReference type="NCBI Taxonomy" id="518825"/>
    <lineage>
        <taxon>Bacteria</taxon>
        <taxon>Pseudomonadati</taxon>
        <taxon>Pseudomonadota</taxon>
        <taxon>Alphaproteobacteria</taxon>
        <taxon>Hyphomicrobiales</taxon>
        <taxon>Xanthobacteraceae</taxon>
        <taxon>Ancylobacter</taxon>
    </lineage>
</organism>
<sequence length="279" mass="30351">MVFEGSRARRAILVLGMHRSGTSALTRTINLLGAAAPQTLLAASASNERGHWESEPIVRLNDEILAACGHAWFSRGRMRVDPAAVTRANGLWDRLRATLDSEFGDASTVVLKDPRISRLVPLYREALQQAGYEVVSVLTLRNPLEVAQSIATRDRLSVERALETWLRYTLDAERATRGTVRALVAYEALLADWRGCTARMKAQLGGEWFAVTPEMASEIDAFLSPGLRHHTLDLPAAGFGRAAVAGRLYRDMVGRLSDHPSAVPGGLATGLAKACLALR</sequence>
<gene>
    <name evidence="1" type="ORF">GCM10017643_14340</name>
</gene>
<dbReference type="Proteomes" id="UP001143370">
    <property type="component" value="Unassembled WGS sequence"/>
</dbReference>
<evidence type="ECO:0008006" key="3">
    <source>
        <dbReference type="Google" id="ProtNLM"/>
    </source>
</evidence>
<dbReference type="InterPro" id="IPR027417">
    <property type="entry name" value="P-loop_NTPase"/>
</dbReference>
<reference evidence="1" key="2">
    <citation type="submission" date="2023-01" db="EMBL/GenBank/DDBJ databases">
        <authorList>
            <person name="Sun Q."/>
            <person name="Evtushenko L."/>
        </authorList>
    </citation>
    <scope>NUCLEOTIDE SEQUENCE</scope>
    <source>
        <strain evidence="1">VKM B-2484</strain>
    </source>
</reference>
<dbReference type="RefSeq" id="WP_271188616.1">
    <property type="nucleotide sequence ID" value="NZ_BSFJ01000005.1"/>
</dbReference>
<dbReference type="PIRSF" id="PIRSF029407">
    <property type="entry name" value="UCP029407"/>
    <property type="match status" value="1"/>
</dbReference>
<evidence type="ECO:0000313" key="1">
    <source>
        <dbReference type="EMBL" id="GLK71319.1"/>
    </source>
</evidence>
<dbReference type="InterPro" id="IPR014556">
    <property type="entry name" value="UCP029407"/>
</dbReference>
<dbReference type="EMBL" id="BSFJ01000005">
    <property type="protein sequence ID" value="GLK71319.1"/>
    <property type="molecule type" value="Genomic_DNA"/>
</dbReference>
<proteinExistence type="predicted"/>
<dbReference type="AlphaFoldDB" id="A0A9W6MY64"/>
<protein>
    <recommendedName>
        <fullName evidence="3">Sulfotransferase family protein</fullName>
    </recommendedName>
</protein>
<keyword evidence="2" id="KW-1185">Reference proteome</keyword>
<reference evidence="1" key="1">
    <citation type="journal article" date="2014" name="Int. J. Syst. Evol. Microbiol.">
        <title>Complete genome sequence of Corynebacterium casei LMG S-19264T (=DSM 44701T), isolated from a smear-ripened cheese.</title>
        <authorList>
            <consortium name="US DOE Joint Genome Institute (JGI-PGF)"/>
            <person name="Walter F."/>
            <person name="Albersmeier A."/>
            <person name="Kalinowski J."/>
            <person name="Ruckert C."/>
        </authorList>
    </citation>
    <scope>NUCLEOTIDE SEQUENCE</scope>
    <source>
        <strain evidence="1">VKM B-2484</strain>
    </source>
</reference>
<accession>A0A9W6MY64</accession>
<comment type="caution">
    <text evidence="1">The sequence shown here is derived from an EMBL/GenBank/DDBJ whole genome shotgun (WGS) entry which is preliminary data.</text>
</comment>